<evidence type="ECO:0000313" key="1">
    <source>
        <dbReference type="EMBL" id="QUC66349.1"/>
    </source>
</evidence>
<name>A0AC61N536_9FIRM</name>
<dbReference type="Proteomes" id="UP000682782">
    <property type="component" value="Chromosome"/>
</dbReference>
<dbReference type="EMBL" id="CP068393">
    <property type="protein sequence ID" value="QUC66349.1"/>
    <property type="molecule type" value="Genomic_DNA"/>
</dbReference>
<protein>
    <submittedName>
        <fullName evidence="1">Uncharacterized protein</fullName>
    </submittedName>
</protein>
<gene>
    <name evidence="1" type="ORF">JYE49_10825</name>
</gene>
<sequence>MSGLVNGEKNWMEGYFRIQQGDKRDPKEVYKNLQQGYGHEHPERVNGFQGLLFGRGDVFVSKTVLEKMTRTHYKVFVYESLGDFYKEKYGDVSAETIEQNGMSRWLGSGDYVMGRYGYFQGGYRGMQQFDEVIRIRKWRGNIWITCDEEADMFLLAKEGEGGDRTDEKLAADKEGVDFLTVLRSHPEYYLPMTSLQYKAFPEYEGRSIKDCFWNAGILVDNRPYFAICSEKHLEVYTSTVGMGSWRQGEWIFLRTMIEKGLVTADGGQYRQRYPHVRPVTEEDGCEYCYMWIDLDTQVLSQTIRWKGKMFSFNDLKKLNAHAKY</sequence>
<proteinExistence type="predicted"/>
<evidence type="ECO:0000313" key="2">
    <source>
        <dbReference type="Proteomes" id="UP000682782"/>
    </source>
</evidence>
<accession>A0AC61N536</accession>
<keyword evidence="2" id="KW-1185">Reference proteome</keyword>
<reference evidence="1" key="1">
    <citation type="submission" date="2021-01" db="EMBL/GenBank/DDBJ databases">
        <title>Complete genome sequence of Clostridiales bacterium R-7.</title>
        <authorList>
            <person name="Mahoney-Kurpe S.C."/>
            <person name="Palevich N."/>
            <person name="Koike S."/>
            <person name="Moon C.D."/>
            <person name="Attwood G.T."/>
        </authorList>
    </citation>
    <scope>NUCLEOTIDE SEQUENCE</scope>
    <source>
        <strain evidence="1">R-7</strain>
    </source>
</reference>
<organism evidence="1 2">
    <name type="scientific">Aristaeella hokkaidonensis</name>
    <dbReference type="NCBI Taxonomy" id="3046382"/>
    <lineage>
        <taxon>Bacteria</taxon>
        <taxon>Bacillati</taxon>
        <taxon>Bacillota</taxon>
        <taxon>Clostridia</taxon>
        <taxon>Eubacteriales</taxon>
        <taxon>Aristaeellaceae</taxon>
        <taxon>Aristaeella</taxon>
    </lineage>
</organism>